<dbReference type="GO" id="GO:0000422">
    <property type="term" value="P:autophagy of mitochondrion"/>
    <property type="evidence" value="ECO:0007669"/>
    <property type="project" value="TreeGrafter"/>
</dbReference>
<keyword evidence="5" id="KW-0813">Transport</keyword>
<accession>A0A0A8L7K5</accession>
<dbReference type="Pfam" id="PF13329">
    <property type="entry name" value="ATG2_CAD"/>
    <property type="match status" value="1"/>
</dbReference>
<keyword evidence="6" id="KW-0256">Endoplasmic reticulum</keyword>
<dbReference type="GO" id="GO:0032266">
    <property type="term" value="F:phosphatidylinositol-3-phosphate binding"/>
    <property type="evidence" value="ECO:0007669"/>
    <property type="project" value="TreeGrafter"/>
</dbReference>
<evidence type="ECO:0000256" key="8">
    <source>
        <dbReference type="ARBA" id="ARBA00023055"/>
    </source>
</evidence>
<evidence type="ECO:0000313" key="13">
    <source>
        <dbReference type="EMBL" id="CDO94116.1"/>
    </source>
</evidence>
<dbReference type="GO" id="GO:0061709">
    <property type="term" value="P:reticulophagy"/>
    <property type="evidence" value="ECO:0007669"/>
    <property type="project" value="TreeGrafter"/>
</dbReference>
<keyword evidence="9" id="KW-0472">Membrane</keyword>
<comment type="catalytic activity">
    <reaction evidence="10">
        <text>a 1,2-diacyl-sn-glycero-3-phospho-L-serine(in) = a 1,2-diacyl-sn-glycero-3-phospho-L-serine(out)</text>
        <dbReference type="Rhea" id="RHEA:38663"/>
        <dbReference type="ChEBI" id="CHEBI:57262"/>
    </reaction>
</comment>
<evidence type="ECO:0000256" key="9">
    <source>
        <dbReference type="ARBA" id="ARBA00023136"/>
    </source>
</evidence>
<evidence type="ECO:0000256" key="11">
    <source>
        <dbReference type="ARBA" id="ARBA00024615"/>
    </source>
</evidence>
<dbReference type="GO" id="GO:0034727">
    <property type="term" value="P:piecemeal microautophagy of the nucleus"/>
    <property type="evidence" value="ECO:0007669"/>
    <property type="project" value="TreeGrafter"/>
</dbReference>
<sequence>MSSWLPQNVQKRLLLYVLQQVSLFSNIDLNNLDVSLGSQSQFSFNDIDLNLQEIKLPNVDILSGKIEKLRLQLAVAGKVNISGEGLIFVMKPIDRFFEDAMSEQWATSLTKSVFDLTTSIMDSDSTVNIKLPADMPQELPKSSTALDSMRNKALQMALSKLTITIKRVEFQFLISPEVLLKVTINSITLLSVDSKRTLDIDGVEVAFSKARPTSDFREGYDSDAEDNENTDSDDILTSSITYSKLEATSLYLSAMESIVLESSDDDIHQLLTIDNINVQFQGITSIDDLKVRDVIIRVQEADFYLAKIVPIRQQLISILRNSYPKSSSHGTGTENMRSYKRFQQEQNIKEEDAITAILLKRVNLHLLDTLEMKFFDISLKQSEGLTTSISIHDLKVIHKSIDRFMSSTSTQPLFSMQTDQTTSEKKMFINRDIFLNFDSSLLTEVLKLANDYSNTYSHLQKFKHADTNQKIDLINFKSQNINIKLIMDDLSFEFAFCPTKSALPHIIFEASKASLFLLSGERRSLIGSFSNLSINSKLNGCFYIPSFNNKFDSIDINTRTMAVLETVNLFISQAELELIIANLTKFFHSTALFAKVTTENNSVGENTKKHVRMMYSSSVIQKRITPSAFSFQVNQANLIIRNILDNTFGDISIDATSIILSQDKNETLSGIIKQLKIKRIYMTETTDILFGVNHDTSKPQVILNIPKLGKWKFYLKGLGMFFDSKWRDLIPPSEDKKSRQKKEALFSPMEIRIYDCSLSLKPYRINTGMVLCFPTSVINISPSESTVSVRSLEILLIDDLKIIRETNSKSLGEVSLSTWFGKQGYSSLTKVDVLSLRMNAANPVSVVMQIQKIDVSVCSDSMNALIQTALDLKPAETYPDSMKYQTEPKSMNIFSDLVEKFFTTNNDTAGETQDNSEAPAISNASVDFEEEHFSTEYSNNSARKPEFSTFSIATSLSIHIKEIKIKLYDGFEWRHTRKKIKSAVERIQESFNDGIGPHETKVFESIYIPAPRDEVENIKDNINIKIHNEETNEGKMKLKPTKKFKILIKGNDLNIEFRGGDDQTSSCKPPSTSVNDYTVLSNTSITVGDLEVMDNLPTSTWNKFLTRSKSNVDQITKGSPMLVFECSLVRPVPHLYATELICNLNVVPLSLHIDQDALEFLTIFFQFKDGRFELLDEYPDISYIQKFEVNSVKLALDYKPKKIDYAGLKSGKTKEFMNFFILDEAKITLKHVVVYGVDGFSQLETILSDIWTPDITKTQIPGILGALTPFKPLAGLTNGARALVSVPTEHYQQNGRLGNSLQKGGMVFLRTTGGEVVKLAVKLTSGTQTILENTEKLLGGQGDAGRNVPITLVEGDEKVDAFIDESLLRSTALFDSKNANKNAHMNVLLDNGDQKTVLSLYADQPKDFNSGLQDAYLSMERNLFLTFDGMKKAKKDIRAAKGAQEAVSTAAKAAPFALIRPLIGVTEALSKTLQGLNNQYDENKIAHIEEKYKSKKHNSYK</sequence>
<gene>
    <name evidence="13" type="ORF">KLDO_g2398</name>
</gene>
<keyword evidence="7" id="KW-0072">Autophagy</keyword>
<dbReference type="GO" id="GO:0061908">
    <property type="term" value="C:phagophore"/>
    <property type="evidence" value="ECO:0007669"/>
    <property type="project" value="TreeGrafter"/>
</dbReference>
<dbReference type="GO" id="GO:0061723">
    <property type="term" value="P:glycophagy"/>
    <property type="evidence" value="ECO:0007669"/>
    <property type="project" value="TreeGrafter"/>
</dbReference>
<evidence type="ECO:0000256" key="7">
    <source>
        <dbReference type="ARBA" id="ARBA00023006"/>
    </source>
</evidence>
<name>A0A0A8L7K5_9SACH</name>
<dbReference type="PANTHER" id="PTHR13190">
    <property type="entry name" value="AUTOPHAGY-RELATED 2, ISOFORM A"/>
    <property type="match status" value="1"/>
</dbReference>
<dbReference type="GO" id="GO:0005789">
    <property type="term" value="C:endoplasmic reticulum membrane"/>
    <property type="evidence" value="ECO:0007669"/>
    <property type="project" value="UniProtKB-SubCell"/>
</dbReference>
<evidence type="ECO:0000256" key="3">
    <source>
        <dbReference type="ARBA" id="ARBA00009714"/>
    </source>
</evidence>
<evidence type="ECO:0000256" key="6">
    <source>
        <dbReference type="ARBA" id="ARBA00022824"/>
    </source>
</evidence>
<dbReference type="EMBL" id="CCBQ010000033">
    <property type="protein sequence ID" value="CDO94116.1"/>
    <property type="molecule type" value="Genomic_DNA"/>
</dbReference>
<dbReference type="GO" id="GO:0000045">
    <property type="term" value="P:autophagosome assembly"/>
    <property type="evidence" value="ECO:0007669"/>
    <property type="project" value="TreeGrafter"/>
</dbReference>
<dbReference type="GO" id="GO:0006869">
    <property type="term" value="P:lipid transport"/>
    <property type="evidence" value="ECO:0007669"/>
    <property type="project" value="UniProtKB-KW"/>
</dbReference>
<comment type="catalytic activity">
    <reaction evidence="11">
        <text>a 1,2-diacyl-sn-glycero-3-phosphoethanolamine(in) = a 1,2-diacyl-sn-glycero-3-phosphoethanolamine(out)</text>
        <dbReference type="Rhea" id="RHEA:38895"/>
        <dbReference type="ChEBI" id="CHEBI:64612"/>
    </reaction>
</comment>
<dbReference type="InterPro" id="IPR026849">
    <property type="entry name" value="ATG2"/>
</dbReference>
<protein>
    <recommendedName>
        <fullName evidence="4">Autophagy-related protein 2</fullName>
    </recommendedName>
</protein>
<reference evidence="13 14" key="1">
    <citation type="submission" date="2014-03" db="EMBL/GenBank/DDBJ databases">
        <title>The genome of Kluyveromyces dobzhanskii.</title>
        <authorList>
            <person name="Nystedt B."/>
            <person name="Astrom S."/>
        </authorList>
    </citation>
    <scope>NUCLEOTIDE SEQUENCE [LARGE SCALE GENOMIC DNA]</scope>
    <source>
        <strain evidence="13 14">CBS 2104</strain>
    </source>
</reference>
<evidence type="ECO:0000256" key="1">
    <source>
        <dbReference type="ARBA" id="ARBA00004406"/>
    </source>
</evidence>
<dbReference type="OrthoDB" id="18982at2759"/>
<dbReference type="Proteomes" id="UP000031516">
    <property type="component" value="Unassembled WGS sequence"/>
</dbReference>
<evidence type="ECO:0000313" key="14">
    <source>
        <dbReference type="Proteomes" id="UP000031516"/>
    </source>
</evidence>
<comment type="similarity">
    <text evidence="3">Belongs to the ATG2 family.</text>
</comment>
<evidence type="ECO:0000256" key="5">
    <source>
        <dbReference type="ARBA" id="ARBA00022448"/>
    </source>
</evidence>
<keyword evidence="8" id="KW-0445">Lipid transport</keyword>
<comment type="subcellular location">
    <subcellularLocation>
        <location evidence="1">Endoplasmic reticulum membrane</location>
        <topology evidence="1">Peripheral membrane protein</topology>
    </subcellularLocation>
    <subcellularLocation>
        <location evidence="2">Preautophagosomal structure membrane</location>
        <topology evidence="2">Peripheral membrane protein</topology>
    </subcellularLocation>
</comment>
<dbReference type="GO" id="GO:0034045">
    <property type="term" value="C:phagophore assembly site membrane"/>
    <property type="evidence" value="ECO:0007669"/>
    <property type="project" value="UniProtKB-SubCell"/>
</dbReference>
<dbReference type="PANTHER" id="PTHR13190:SF1">
    <property type="entry name" value="AUTOPHAGY-RELATED 2, ISOFORM A"/>
    <property type="match status" value="1"/>
</dbReference>
<dbReference type="GO" id="GO:0043495">
    <property type="term" value="F:protein-membrane adaptor activity"/>
    <property type="evidence" value="ECO:0007669"/>
    <property type="project" value="TreeGrafter"/>
</dbReference>
<evidence type="ECO:0000256" key="12">
    <source>
        <dbReference type="ARBA" id="ARBA00024631"/>
    </source>
</evidence>
<keyword evidence="14" id="KW-1185">Reference proteome</keyword>
<organism evidence="13 14">
    <name type="scientific">Kluyveromyces dobzhanskii CBS 2104</name>
    <dbReference type="NCBI Taxonomy" id="1427455"/>
    <lineage>
        <taxon>Eukaryota</taxon>
        <taxon>Fungi</taxon>
        <taxon>Dikarya</taxon>
        <taxon>Ascomycota</taxon>
        <taxon>Saccharomycotina</taxon>
        <taxon>Saccharomycetes</taxon>
        <taxon>Saccharomycetales</taxon>
        <taxon>Saccharomycetaceae</taxon>
        <taxon>Kluyveromyces</taxon>
    </lineage>
</organism>
<evidence type="ECO:0000256" key="10">
    <source>
        <dbReference type="ARBA" id="ARBA00024479"/>
    </source>
</evidence>
<comment type="caution">
    <text evidence="13">The sequence shown here is derived from an EMBL/GenBank/DDBJ whole genome shotgun (WGS) entry which is preliminary data.</text>
</comment>
<proteinExistence type="inferred from homology"/>
<evidence type="ECO:0000256" key="4">
    <source>
        <dbReference type="ARBA" id="ARBA00018070"/>
    </source>
</evidence>
<comment type="catalytic activity">
    <reaction evidence="12">
        <text>a 1,2-diacyl-sn-glycero-3-phosphocholine(in) = a 1,2-diacyl-sn-glycero-3-phosphocholine(out)</text>
        <dbReference type="Rhea" id="RHEA:38571"/>
        <dbReference type="ChEBI" id="CHEBI:57643"/>
    </reaction>
</comment>
<evidence type="ECO:0000256" key="2">
    <source>
        <dbReference type="ARBA" id="ARBA00004623"/>
    </source>
</evidence>